<protein>
    <submittedName>
        <fullName evidence="2">Uncharacterized protein</fullName>
    </submittedName>
</protein>
<accession>X1JX74</accession>
<organism evidence="2">
    <name type="scientific">marine sediment metagenome</name>
    <dbReference type="NCBI Taxonomy" id="412755"/>
    <lineage>
        <taxon>unclassified sequences</taxon>
        <taxon>metagenomes</taxon>
        <taxon>ecological metagenomes</taxon>
    </lineage>
</organism>
<dbReference type="AlphaFoldDB" id="X1JX74"/>
<sequence>MFQPQSVAGKEYPGIVNSIEIILNIIAITIIINPREKILFLMTFSGNFPFFRRILKTTLNADKKTNKDGPRMSRKVNPIA</sequence>
<comment type="caution">
    <text evidence="2">The sequence shown here is derived from an EMBL/GenBank/DDBJ whole genome shotgun (WGS) entry which is preliminary data.</text>
</comment>
<keyword evidence="1" id="KW-0812">Transmembrane</keyword>
<keyword evidence="1" id="KW-1133">Transmembrane helix</keyword>
<evidence type="ECO:0000313" key="2">
    <source>
        <dbReference type="EMBL" id="GAH74393.1"/>
    </source>
</evidence>
<name>X1JX74_9ZZZZ</name>
<reference evidence="2" key="1">
    <citation type="journal article" date="2014" name="Front. Microbiol.">
        <title>High frequency of phylogenetically diverse reductive dehalogenase-homologous genes in deep subseafloor sedimentary metagenomes.</title>
        <authorList>
            <person name="Kawai M."/>
            <person name="Futagami T."/>
            <person name="Toyoda A."/>
            <person name="Takaki Y."/>
            <person name="Nishi S."/>
            <person name="Hori S."/>
            <person name="Arai W."/>
            <person name="Tsubouchi T."/>
            <person name="Morono Y."/>
            <person name="Uchiyama I."/>
            <person name="Ito T."/>
            <person name="Fujiyama A."/>
            <person name="Inagaki F."/>
            <person name="Takami H."/>
        </authorList>
    </citation>
    <scope>NUCLEOTIDE SEQUENCE</scope>
    <source>
        <strain evidence="2">Expedition CK06-06</strain>
    </source>
</reference>
<proteinExistence type="predicted"/>
<gene>
    <name evidence="2" type="ORF">S03H2_42021</name>
</gene>
<keyword evidence="1" id="KW-0472">Membrane</keyword>
<dbReference type="EMBL" id="BARU01026132">
    <property type="protein sequence ID" value="GAH74393.1"/>
    <property type="molecule type" value="Genomic_DNA"/>
</dbReference>
<evidence type="ECO:0000256" key="1">
    <source>
        <dbReference type="SAM" id="Phobius"/>
    </source>
</evidence>
<feature type="transmembrane region" description="Helical" evidence="1">
    <location>
        <begin position="12"/>
        <end position="32"/>
    </location>
</feature>